<feature type="transmembrane region" description="Helical" evidence="5">
    <location>
        <begin position="249"/>
        <end position="270"/>
    </location>
</feature>
<evidence type="ECO:0000256" key="4">
    <source>
        <dbReference type="ARBA" id="ARBA00023136"/>
    </source>
</evidence>
<feature type="transmembrane region" description="Helical" evidence="5">
    <location>
        <begin position="223"/>
        <end position="243"/>
    </location>
</feature>
<protein>
    <recommendedName>
        <fullName evidence="6">G-protein coupled receptors family 2 profile 2 domain-containing protein</fullName>
    </recommendedName>
</protein>
<dbReference type="GO" id="GO:0016020">
    <property type="term" value="C:membrane"/>
    <property type="evidence" value="ECO:0007669"/>
    <property type="project" value="UniProtKB-SubCell"/>
</dbReference>
<dbReference type="PROSITE" id="PS50261">
    <property type="entry name" value="G_PROTEIN_RECEP_F2_4"/>
    <property type="match status" value="1"/>
</dbReference>
<evidence type="ECO:0000256" key="2">
    <source>
        <dbReference type="ARBA" id="ARBA00022692"/>
    </source>
</evidence>
<sequence>MGIVNRTRDDNTNRFTAQYYVANTITMVGILVSIVFICVHLVVHSLSNKLHNLKGRNLASFCVSLLMEYSCILLSIVIEDYICWLISALVNYFVMSSYMWMLMMSYDTWRTIRNSVQECTLDEGNQWKRFSIYSCCSWCIPIFYLITFDYVVPKYVPNYRVLVDAKGCPVSEPLLTLLKECTLLLILFANFIFFASSLYYIYMESRSETLSADHNCFMNHFALHVRLILITGLTWTAEELAFFSGIDVLSLAFQAINMFEGLFIAIAFTCRKRVFHSIKVLSCV</sequence>
<dbReference type="Gene3D" id="1.20.1070.10">
    <property type="entry name" value="Rhodopsin 7-helix transmembrane proteins"/>
    <property type="match status" value="1"/>
</dbReference>
<dbReference type="InterPro" id="IPR000832">
    <property type="entry name" value="GPCR_2_secretin-like"/>
</dbReference>
<comment type="caution">
    <text evidence="7">The sequence shown here is derived from an EMBL/GenBank/DDBJ whole genome shotgun (WGS) entry which is preliminary data.</text>
</comment>
<dbReference type="PANTHER" id="PTHR45902">
    <property type="entry name" value="LATROPHILIN RECEPTOR-LIKE PROTEIN A"/>
    <property type="match status" value="1"/>
</dbReference>
<evidence type="ECO:0000313" key="8">
    <source>
        <dbReference type="Proteomes" id="UP001367676"/>
    </source>
</evidence>
<dbReference type="GO" id="GO:0007166">
    <property type="term" value="P:cell surface receptor signaling pathway"/>
    <property type="evidence" value="ECO:0007669"/>
    <property type="project" value="InterPro"/>
</dbReference>
<dbReference type="GO" id="GO:0004930">
    <property type="term" value="F:G protein-coupled receptor activity"/>
    <property type="evidence" value="ECO:0007669"/>
    <property type="project" value="InterPro"/>
</dbReference>
<evidence type="ECO:0000256" key="3">
    <source>
        <dbReference type="ARBA" id="ARBA00022989"/>
    </source>
</evidence>
<feature type="transmembrane region" description="Helical" evidence="5">
    <location>
        <begin position="183"/>
        <end position="202"/>
    </location>
</feature>
<dbReference type="PANTHER" id="PTHR45902:SF5">
    <property type="entry name" value="G-PROTEIN COUPLED RECEPTORS FAMILY 2 PROFILE 2 DOMAIN-CONTAINING PROTEIN"/>
    <property type="match status" value="1"/>
</dbReference>
<dbReference type="AlphaFoldDB" id="A0AAN9XZS9"/>
<dbReference type="InterPro" id="IPR053231">
    <property type="entry name" value="GPCR_LN-TM7"/>
</dbReference>
<name>A0AAN9XZS9_9HEMI</name>
<dbReference type="EMBL" id="JBBCAQ010000036">
    <property type="protein sequence ID" value="KAK7576617.1"/>
    <property type="molecule type" value="Genomic_DNA"/>
</dbReference>
<evidence type="ECO:0000313" key="7">
    <source>
        <dbReference type="EMBL" id="KAK7576617.1"/>
    </source>
</evidence>
<evidence type="ECO:0000256" key="1">
    <source>
        <dbReference type="ARBA" id="ARBA00004141"/>
    </source>
</evidence>
<comment type="subcellular location">
    <subcellularLocation>
        <location evidence="1">Membrane</location>
        <topology evidence="1">Multi-pass membrane protein</topology>
    </subcellularLocation>
</comment>
<dbReference type="Proteomes" id="UP001367676">
    <property type="component" value="Unassembled WGS sequence"/>
</dbReference>
<gene>
    <name evidence="7" type="ORF">V9T40_012903</name>
</gene>
<proteinExistence type="predicted"/>
<keyword evidence="4 5" id="KW-0472">Membrane</keyword>
<organism evidence="7 8">
    <name type="scientific">Parthenolecanium corni</name>
    <dbReference type="NCBI Taxonomy" id="536013"/>
    <lineage>
        <taxon>Eukaryota</taxon>
        <taxon>Metazoa</taxon>
        <taxon>Ecdysozoa</taxon>
        <taxon>Arthropoda</taxon>
        <taxon>Hexapoda</taxon>
        <taxon>Insecta</taxon>
        <taxon>Pterygota</taxon>
        <taxon>Neoptera</taxon>
        <taxon>Paraneoptera</taxon>
        <taxon>Hemiptera</taxon>
        <taxon>Sternorrhyncha</taxon>
        <taxon>Coccoidea</taxon>
        <taxon>Coccidae</taxon>
        <taxon>Parthenolecanium</taxon>
    </lineage>
</organism>
<evidence type="ECO:0000259" key="6">
    <source>
        <dbReference type="PROSITE" id="PS50261"/>
    </source>
</evidence>
<feature type="transmembrane region" description="Helical" evidence="5">
    <location>
        <begin position="20"/>
        <end position="46"/>
    </location>
</feature>
<evidence type="ECO:0000256" key="5">
    <source>
        <dbReference type="SAM" id="Phobius"/>
    </source>
</evidence>
<keyword evidence="3 5" id="KW-1133">Transmembrane helix</keyword>
<keyword evidence="2 5" id="KW-0812">Transmembrane</keyword>
<reference evidence="7 8" key="1">
    <citation type="submission" date="2024-03" db="EMBL/GenBank/DDBJ databases">
        <title>Adaptation during the transition from Ophiocordyceps entomopathogen to insect associate is accompanied by gene loss and intensified selection.</title>
        <authorList>
            <person name="Ward C.M."/>
            <person name="Onetto C.A."/>
            <person name="Borneman A.R."/>
        </authorList>
    </citation>
    <scope>NUCLEOTIDE SEQUENCE [LARGE SCALE GENOMIC DNA]</scope>
    <source>
        <strain evidence="7">AWRI1</strain>
        <tissue evidence="7">Single Adult Female</tissue>
    </source>
</reference>
<feature type="transmembrane region" description="Helical" evidence="5">
    <location>
        <begin position="130"/>
        <end position="152"/>
    </location>
</feature>
<keyword evidence="8" id="KW-1185">Reference proteome</keyword>
<feature type="domain" description="G-protein coupled receptors family 2 profile 2" evidence="6">
    <location>
        <begin position="22"/>
        <end position="272"/>
    </location>
</feature>
<dbReference type="Pfam" id="PF00002">
    <property type="entry name" value="7tm_2"/>
    <property type="match status" value="1"/>
</dbReference>
<accession>A0AAN9XZS9</accession>
<dbReference type="InterPro" id="IPR017981">
    <property type="entry name" value="GPCR_2-like_7TM"/>
</dbReference>